<evidence type="ECO:0000256" key="3">
    <source>
        <dbReference type="ARBA" id="ARBA00022729"/>
    </source>
</evidence>
<dbReference type="SMART" id="SM00062">
    <property type="entry name" value="PBPb"/>
    <property type="match status" value="1"/>
</dbReference>
<name>A0A9X0WJP0_9GAMM</name>
<comment type="caution">
    <text evidence="7">The sequence shown here is derived from an EMBL/GenBank/DDBJ whole genome shotgun (WGS) entry which is preliminary data.</text>
</comment>
<dbReference type="SUPFAM" id="SSF53850">
    <property type="entry name" value="Periplasmic binding protein-like II"/>
    <property type="match status" value="1"/>
</dbReference>
<dbReference type="Gene3D" id="3.40.190.10">
    <property type="entry name" value="Periplasmic binding protein-like II"/>
    <property type="match status" value="2"/>
</dbReference>
<dbReference type="CDD" id="cd01009">
    <property type="entry name" value="PBP2_YfhD_N"/>
    <property type="match status" value="1"/>
</dbReference>
<feature type="domain" description="Solute-binding protein family 3/N-terminal" evidence="6">
    <location>
        <begin position="77"/>
        <end position="308"/>
    </location>
</feature>
<reference evidence="7 8" key="1">
    <citation type="journal article" date="2020" name="Microorganisms">
        <title>Osmotic Adaptation and Compatible Solute Biosynthesis of Phototrophic Bacteria as Revealed from Genome Analyses.</title>
        <authorList>
            <person name="Imhoff J.F."/>
            <person name="Rahn T."/>
            <person name="Kunzel S."/>
            <person name="Keller A."/>
            <person name="Neulinger S.C."/>
        </authorList>
    </citation>
    <scope>NUCLEOTIDE SEQUENCE [LARGE SCALE GENOMIC DNA]</scope>
    <source>
        <strain evidence="7 8">DSM 21303</strain>
    </source>
</reference>
<dbReference type="Pfam" id="PF01464">
    <property type="entry name" value="SLT"/>
    <property type="match status" value="1"/>
</dbReference>
<dbReference type="PANTHER" id="PTHR35936">
    <property type="entry name" value="MEMBRANE-BOUND LYTIC MUREIN TRANSGLYCOSYLASE F"/>
    <property type="match status" value="1"/>
</dbReference>
<gene>
    <name evidence="7" type="ORF">CKO25_14175</name>
</gene>
<feature type="transmembrane region" description="Helical" evidence="5">
    <location>
        <begin position="7"/>
        <end position="25"/>
    </location>
</feature>
<keyword evidence="5" id="KW-0472">Membrane</keyword>
<evidence type="ECO:0000256" key="4">
    <source>
        <dbReference type="ARBA" id="ARBA00023237"/>
    </source>
</evidence>
<dbReference type="InterPro" id="IPR023346">
    <property type="entry name" value="Lysozyme-like_dom_sf"/>
</dbReference>
<comment type="similarity">
    <text evidence="2">Belongs to the bacterial solute-binding protein 3 family.</text>
</comment>
<keyword evidence="8" id="KW-1185">Reference proteome</keyword>
<comment type="subcellular location">
    <subcellularLocation>
        <location evidence="1">Cell outer membrane</location>
        <topology evidence="1">Peripheral membrane protein</topology>
    </subcellularLocation>
</comment>
<evidence type="ECO:0000313" key="8">
    <source>
        <dbReference type="Proteomes" id="UP001138802"/>
    </source>
</evidence>
<dbReference type="RefSeq" id="WP_200388577.1">
    <property type="nucleotide sequence ID" value="NZ_NRSD01000015.1"/>
</dbReference>
<dbReference type="InterPro" id="IPR008258">
    <property type="entry name" value="Transglycosylase_SLT_dom_1"/>
</dbReference>
<accession>A0A9X0WJP0</accession>
<keyword evidence="4" id="KW-0998">Cell outer membrane</keyword>
<dbReference type="GO" id="GO:0009279">
    <property type="term" value="C:cell outer membrane"/>
    <property type="evidence" value="ECO:0007669"/>
    <property type="project" value="UniProtKB-SubCell"/>
</dbReference>
<evidence type="ECO:0000256" key="2">
    <source>
        <dbReference type="ARBA" id="ARBA00010333"/>
    </source>
</evidence>
<dbReference type="EMBL" id="NRSD01000015">
    <property type="protein sequence ID" value="MBK1645778.1"/>
    <property type="molecule type" value="Genomic_DNA"/>
</dbReference>
<sequence length="488" mass="53777">MRCDSRCCELLAAVMLGVILVWTLWPQRTLDVPTPAPSSAPMPDDPLLALALAPWTGDLDEILERGLLRVAIPYGLTTYFIDGPTQRGLSYERVVAFEAALKRTLGARAAHLTLVIIPTNLSRLLPTLIEGRADLAVGNLTRTAERSALVDFSDPFVTGVHEVLVTGPAAPEIRTFDDLLSSRIHVRRSSSFFEHLSHFNAERMAAGAAPLPVHSADENLSGEDLLEQVATGVIPATIADEPIANLFGRIFEDLKVHEDLVFASDREIAWAMRHDSPRLKALVNAYVPEARRGSMLGNVLIDRYLNNIDWAKNALAGDGRQRFQRVANLMQRHAVRHGFDWRLIAAQGYQESGLRQDQRSPAGAIGVMQVMPATARDPNVAIPDIHLLEPNIQAGVKYLALLRDRYFNEPELSALDRTLFSLAAYNAGPSNIARARQRAVLLGLNPNVWFDNTEIAAAQVISGEPVVYVRNIYKYYLAYKLVSEGGSP</sequence>
<keyword evidence="5" id="KW-1133">Transmembrane helix</keyword>
<evidence type="ECO:0000256" key="1">
    <source>
        <dbReference type="ARBA" id="ARBA00004339"/>
    </source>
</evidence>
<keyword evidence="5" id="KW-0812">Transmembrane</keyword>
<evidence type="ECO:0000256" key="5">
    <source>
        <dbReference type="SAM" id="Phobius"/>
    </source>
</evidence>
<protein>
    <recommendedName>
        <fullName evidence="6">Solute-binding protein family 3/N-terminal domain-containing protein</fullName>
    </recommendedName>
</protein>
<dbReference type="Proteomes" id="UP001138802">
    <property type="component" value="Unassembled WGS sequence"/>
</dbReference>
<dbReference type="AlphaFoldDB" id="A0A9X0WJP0"/>
<dbReference type="CDD" id="cd13403">
    <property type="entry name" value="MLTF-like"/>
    <property type="match status" value="1"/>
</dbReference>
<dbReference type="SUPFAM" id="SSF53955">
    <property type="entry name" value="Lysozyme-like"/>
    <property type="match status" value="1"/>
</dbReference>
<evidence type="ECO:0000259" key="6">
    <source>
        <dbReference type="SMART" id="SM00062"/>
    </source>
</evidence>
<dbReference type="Gene3D" id="1.10.530.10">
    <property type="match status" value="1"/>
</dbReference>
<keyword evidence="3" id="KW-0732">Signal</keyword>
<dbReference type="InterPro" id="IPR001638">
    <property type="entry name" value="Solute-binding_3/MltF_N"/>
</dbReference>
<organism evidence="7 8">
    <name type="scientific">Thiocapsa imhoffii</name>
    <dbReference type="NCBI Taxonomy" id="382777"/>
    <lineage>
        <taxon>Bacteria</taxon>
        <taxon>Pseudomonadati</taxon>
        <taxon>Pseudomonadota</taxon>
        <taxon>Gammaproteobacteria</taxon>
        <taxon>Chromatiales</taxon>
        <taxon>Chromatiaceae</taxon>
        <taxon>Thiocapsa</taxon>
    </lineage>
</organism>
<evidence type="ECO:0000313" key="7">
    <source>
        <dbReference type="EMBL" id="MBK1645778.1"/>
    </source>
</evidence>
<dbReference type="Pfam" id="PF00497">
    <property type="entry name" value="SBP_bac_3"/>
    <property type="match status" value="1"/>
</dbReference>
<dbReference type="PANTHER" id="PTHR35936:SF32">
    <property type="entry name" value="MEMBRANE-BOUND LYTIC MUREIN TRANSGLYCOSYLASE F"/>
    <property type="match status" value="1"/>
</dbReference>
<proteinExistence type="inferred from homology"/>